<evidence type="ECO:0000313" key="8">
    <source>
        <dbReference type="Proteomes" id="UP000022910"/>
    </source>
</evidence>
<dbReference type="Gene3D" id="1.20.1280.50">
    <property type="match status" value="1"/>
</dbReference>
<dbReference type="Pfam" id="PF13621">
    <property type="entry name" value="Cupin_8"/>
    <property type="match status" value="1"/>
</dbReference>
<dbReference type="HOGENOM" id="CLU_016785_1_2_1"/>
<comment type="subcellular location">
    <subcellularLocation>
        <location evidence="1">Nucleus</location>
    </subcellularLocation>
</comment>
<feature type="domain" description="JmjC" evidence="6">
    <location>
        <begin position="274"/>
        <end position="434"/>
    </location>
</feature>
<dbReference type="CDD" id="cd09917">
    <property type="entry name" value="F-box_SF"/>
    <property type="match status" value="1"/>
</dbReference>
<evidence type="ECO:0000259" key="6">
    <source>
        <dbReference type="PROSITE" id="PS51184"/>
    </source>
</evidence>
<dbReference type="OMA" id="WPAYKNW"/>
<dbReference type="SMART" id="SM00558">
    <property type="entry name" value="JmjC"/>
    <property type="match status" value="1"/>
</dbReference>
<name>A0A015IRW6_RHIIW</name>
<dbReference type="SUPFAM" id="SSF81383">
    <property type="entry name" value="F-box domain"/>
    <property type="match status" value="1"/>
</dbReference>
<dbReference type="GO" id="GO:0005634">
    <property type="term" value="C:nucleus"/>
    <property type="evidence" value="ECO:0007669"/>
    <property type="project" value="UniProtKB-SubCell"/>
</dbReference>
<dbReference type="InterPro" id="IPR050910">
    <property type="entry name" value="JMJD6_ArgDemeth/LysHydrox"/>
</dbReference>
<keyword evidence="5" id="KW-0539">Nucleus</keyword>
<dbReference type="PROSITE" id="PS51184">
    <property type="entry name" value="JMJC"/>
    <property type="match status" value="1"/>
</dbReference>
<dbReference type="PANTHER" id="PTHR12480">
    <property type="entry name" value="ARGININE DEMETHYLASE AND LYSYL-HYDROXYLASE JMJD"/>
    <property type="match status" value="1"/>
</dbReference>
<evidence type="ECO:0000256" key="1">
    <source>
        <dbReference type="ARBA" id="ARBA00004123"/>
    </source>
</evidence>
<dbReference type="GO" id="GO:0000987">
    <property type="term" value="F:cis-regulatory region sequence-specific DNA binding"/>
    <property type="evidence" value="ECO:0007669"/>
    <property type="project" value="TreeGrafter"/>
</dbReference>
<protein>
    <recommendedName>
        <fullName evidence="6">JmjC domain-containing protein</fullName>
    </recommendedName>
</protein>
<dbReference type="InterPro" id="IPR041667">
    <property type="entry name" value="Cupin_8"/>
</dbReference>
<comment type="caution">
    <text evidence="7">The sequence shown here is derived from an EMBL/GenBank/DDBJ whole genome shotgun (WGS) entry which is preliminary data.</text>
</comment>
<gene>
    <name evidence="7" type="ORF">RirG_184380</name>
</gene>
<keyword evidence="8" id="KW-1185">Reference proteome</keyword>
<keyword evidence="3" id="KW-0560">Oxidoreductase</keyword>
<organism evidence="7 8">
    <name type="scientific">Rhizophagus irregularis (strain DAOM 197198w)</name>
    <name type="common">Glomus intraradices</name>
    <dbReference type="NCBI Taxonomy" id="1432141"/>
    <lineage>
        <taxon>Eukaryota</taxon>
        <taxon>Fungi</taxon>
        <taxon>Fungi incertae sedis</taxon>
        <taxon>Mucoromycota</taxon>
        <taxon>Glomeromycotina</taxon>
        <taxon>Glomeromycetes</taxon>
        <taxon>Glomerales</taxon>
        <taxon>Glomeraceae</taxon>
        <taxon>Rhizophagus</taxon>
    </lineage>
</organism>
<evidence type="ECO:0000256" key="4">
    <source>
        <dbReference type="ARBA" id="ARBA00023004"/>
    </source>
</evidence>
<evidence type="ECO:0000256" key="5">
    <source>
        <dbReference type="ARBA" id="ARBA00023242"/>
    </source>
</evidence>
<dbReference type="SUPFAM" id="SSF51197">
    <property type="entry name" value="Clavaminate synthase-like"/>
    <property type="match status" value="1"/>
</dbReference>
<dbReference type="EMBL" id="JEMT01026117">
    <property type="protein sequence ID" value="EXX59952.1"/>
    <property type="molecule type" value="Genomic_DNA"/>
</dbReference>
<dbReference type="SMR" id="A0A015IRW6"/>
<dbReference type="InterPro" id="IPR036047">
    <property type="entry name" value="F-box-like_dom_sf"/>
</dbReference>
<evidence type="ECO:0000256" key="3">
    <source>
        <dbReference type="ARBA" id="ARBA00023002"/>
    </source>
</evidence>
<dbReference type="InterPro" id="IPR003347">
    <property type="entry name" value="JmjC_dom"/>
</dbReference>
<proteinExistence type="predicted"/>
<sequence>MCALLSQQDRIPNKRKIDLDDEFDSTKNYDHVRQKKKSNVLMMQHPLGIKPWGNYYLDQSNNNFKGDCRGSSLGNLAILTDDLILEILGIFDARDLLSLGLTSKVLYCFSTFDDLWKQLIIKKYNGDWYWQGTWKLTFLKRSCKEYYLEPVSNYKKSTIKLSNFYSDTLFQPFLCSSTGMEAYLGVENIDRRSNLELSDFIREYAIPNKPVIITDVVTKWPASKKWNMEYLVEKYGNVLFRAEAIDIKLNNYASYYKNTMDESPLYLFDKEFCKKCDGIDDDFSVPEYFEEDFFSVLGENRPDYRWLIIGPAHSGSTFHKDPNSTSAWNAVITGSKKWIMYPPDILPPGVFTSADEAEVTSPVSIMEWHLNFYKETQKSKPRPLEGICKEGEIIFVPNGWWHMVINLEDSIAITQNFVGTWNLKNVLLFLRDKPHQISGFSNLVWPNSKDIYNDFCVKFKKFYPGILEKLELDNNEDEKREKNKKRSSLWEQLKRRDGQEERKGFTFGILVDNE</sequence>
<dbReference type="FunFam" id="2.60.120.650:FF:000045">
    <property type="entry name" value="F-box protein At1g78280"/>
    <property type="match status" value="1"/>
</dbReference>
<dbReference type="Proteomes" id="UP000022910">
    <property type="component" value="Unassembled WGS sequence"/>
</dbReference>
<evidence type="ECO:0000313" key="7">
    <source>
        <dbReference type="EMBL" id="EXX59952.1"/>
    </source>
</evidence>
<dbReference type="AlphaFoldDB" id="A0A015IRW6"/>
<dbReference type="Gene3D" id="2.60.120.650">
    <property type="entry name" value="Cupin"/>
    <property type="match status" value="1"/>
</dbReference>
<dbReference type="PANTHER" id="PTHR12480:SF21">
    <property type="entry name" value="JMJC DOMAIN-CONTAINING PROTEIN 8"/>
    <property type="match status" value="1"/>
</dbReference>
<accession>A0A015IRW6</accession>
<dbReference type="OrthoDB" id="424465at2759"/>
<keyword evidence="2" id="KW-0479">Metal-binding</keyword>
<dbReference type="GO" id="GO:0016491">
    <property type="term" value="F:oxidoreductase activity"/>
    <property type="evidence" value="ECO:0007669"/>
    <property type="project" value="UniProtKB-KW"/>
</dbReference>
<reference evidence="7 8" key="1">
    <citation type="submission" date="2014-02" db="EMBL/GenBank/DDBJ databases">
        <title>Single nucleus genome sequencing reveals high similarity among nuclei of an endomycorrhizal fungus.</title>
        <authorList>
            <person name="Lin K."/>
            <person name="Geurts R."/>
            <person name="Zhang Z."/>
            <person name="Limpens E."/>
            <person name="Saunders D.G."/>
            <person name="Mu D."/>
            <person name="Pang E."/>
            <person name="Cao H."/>
            <person name="Cha H."/>
            <person name="Lin T."/>
            <person name="Zhou Q."/>
            <person name="Shang Y."/>
            <person name="Li Y."/>
            <person name="Ivanov S."/>
            <person name="Sharma T."/>
            <person name="Velzen R.V."/>
            <person name="Ruijter N.D."/>
            <person name="Aanen D.K."/>
            <person name="Win J."/>
            <person name="Kamoun S."/>
            <person name="Bisseling T."/>
            <person name="Huang S."/>
        </authorList>
    </citation>
    <scope>NUCLEOTIDE SEQUENCE [LARGE SCALE GENOMIC DNA]</scope>
    <source>
        <strain evidence="8">DAOM197198w</strain>
    </source>
</reference>
<dbReference type="GO" id="GO:0046872">
    <property type="term" value="F:metal ion binding"/>
    <property type="evidence" value="ECO:0007669"/>
    <property type="project" value="UniProtKB-KW"/>
</dbReference>
<evidence type="ECO:0000256" key="2">
    <source>
        <dbReference type="ARBA" id="ARBA00022723"/>
    </source>
</evidence>
<keyword evidence="4" id="KW-0408">Iron</keyword>
<dbReference type="STRING" id="1432141.A0A015IRW6"/>